<dbReference type="AlphaFoldDB" id="A0AAD7UFV3"/>
<dbReference type="InterPro" id="IPR036390">
    <property type="entry name" value="WH_DNA-bd_sf"/>
</dbReference>
<dbReference type="EMBL" id="JAQMWT010000319">
    <property type="protein sequence ID" value="KAJ8604980.1"/>
    <property type="molecule type" value="Genomic_DNA"/>
</dbReference>
<evidence type="ECO:0000313" key="6">
    <source>
        <dbReference type="EMBL" id="KAJ8604980.1"/>
    </source>
</evidence>
<dbReference type="Pfam" id="PF00447">
    <property type="entry name" value="HSF_DNA-bind"/>
    <property type="match status" value="1"/>
</dbReference>
<sequence>MEGNGRATTAFMRQLKKMFEEIPDIIWDRGAIIIPDPAKLEKALPRYYKTAKFSSFQRQLNNFGYHRSYTSRDRLDRNKSRGVCYHKVAGAPACTDLDGLLALRPLVRRKKREMLEDADGAPPRRRPALSPAILNRDDDDLRCLPFPPRQHSQIENDPAANDHSPAGGGDDMLSLADAAKCLLSMNDACALLQPKPRQWI</sequence>
<dbReference type="GO" id="GO:0005634">
    <property type="term" value="C:nucleus"/>
    <property type="evidence" value="ECO:0007669"/>
    <property type="project" value="UniProtKB-SubCell"/>
</dbReference>
<proteinExistence type="predicted"/>
<evidence type="ECO:0000256" key="2">
    <source>
        <dbReference type="ARBA" id="ARBA00023125"/>
    </source>
</evidence>
<evidence type="ECO:0000256" key="4">
    <source>
        <dbReference type="SAM" id="MobiDB-lite"/>
    </source>
</evidence>
<keyword evidence="3" id="KW-0539">Nucleus</keyword>
<evidence type="ECO:0000256" key="3">
    <source>
        <dbReference type="ARBA" id="ARBA00023242"/>
    </source>
</evidence>
<feature type="region of interest" description="Disordered" evidence="4">
    <location>
        <begin position="138"/>
        <end position="170"/>
    </location>
</feature>
<feature type="domain" description="HSF-type DNA-binding" evidence="5">
    <location>
        <begin position="11"/>
        <end position="85"/>
    </location>
</feature>
<dbReference type="InterPro" id="IPR000232">
    <property type="entry name" value="HSF_DNA-bd"/>
</dbReference>
<reference evidence="6" key="1">
    <citation type="submission" date="2023-01" db="EMBL/GenBank/DDBJ databases">
        <title>Metagenome sequencing of chrysophaentin producing Chrysophaeum taylorii.</title>
        <authorList>
            <person name="Davison J."/>
            <person name="Bewley C."/>
        </authorList>
    </citation>
    <scope>NUCLEOTIDE SEQUENCE</scope>
    <source>
        <strain evidence="6">NIES-1699</strain>
    </source>
</reference>
<comment type="caution">
    <text evidence="6">The sequence shown here is derived from an EMBL/GenBank/DDBJ whole genome shotgun (WGS) entry which is preliminary data.</text>
</comment>
<dbReference type="GO" id="GO:0043565">
    <property type="term" value="F:sequence-specific DNA binding"/>
    <property type="evidence" value="ECO:0007669"/>
    <property type="project" value="InterPro"/>
</dbReference>
<organism evidence="6 7">
    <name type="scientific">Chrysophaeum taylorii</name>
    <dbReference type="NCBI Taxonomy" id="2483200"/>
    <lineage>
        <taxon>Eukaryota</taxon>
        <taxon>Sar</taxon>
        <taxon>Stramenopiles</taxon>
        <taxon>Ochrophyta</taxon>
        <taxon>Pelagophyceae</taxon>
        <taxon>Pelagomonadales</taxon>
        <taxon>Pelagomonadaceae</taxon>
        <taxon>Chrysophaeum</taxon>
    </lineage>
</organism>
<comment type="subcellular location">
    <subcellularLocation>
        <location evidence="1">Nucleus</location>
    </subcellularLocation>
</comment>
<gene>
    <name evidence="6" type="ORF">CTAYLR_006892</name>
</gene>
<dbReference type="GO" id="GO:0003700">
    <property type="term" value="F:DNA-binding transcription factor activity"/>
    <property type="evidence" value="ECO:0007669"/>
    <property type="project" value="InterPro"/>
</dbReference>
<keyword evidence="7" id="KW-1185">Reference proteome</keyword>
<dbReference type="InterPro" id="IPR036388">
    <property type="entry name" value="WH-like_DNA-bd_sf"/>
</dbReference>
<dbReference type="SUPFAM" id="SSF46785">
    <property type="entry name" value="Winged helix' DNA-binding domain"/>
    <property type="match status" value="1"/>
</dbReference>
<keyword evidence="2" id="KW-0238">DNA-binding</keyword>
<evidence type="ECO:0000256" key="1">
    <source>
        <dbReference type="ARBA" id="ARBA00004123"/>
    </source>
</evidence>
<dbReference type="Gene3D" id="1.10.10.10">
    <property type="entry name" value="Winged helix-like DNA-binding domain superfamily/Winged helix DNA-binding domain"/>
    <property type="match status" value="1"/>
</dbReference>
<name>A0AAD7UFV3_9STRA</name>
<dbReference type="Proteomes" id="UP001230188">
    <property type="component" value="Unassembled WGS sequence"/>
</dbReference>
<evidence type="ECO:0000259" key="5">
    <source>
        <dbReference type="Pfam" id="PF00447"/>
    </source>
</evidence>
<feature type="region of interest" description="Disordered" evidence="4">
    <location>
        <begin position="113"/>
        <end position="132"/>
    </location>
</feature>
<evidence type="ECO:0000313" key="7">
    <source>
        <dbReference type="Proteomes" id="UP001230188"/>
    </source>
</evidence>
<protein>
    <recommendedName>
        <fullName evidence="5">HSF-type DNA-binding domain-containing protein</fullName>
    </recommendedName>
</protein>
<accession>A0AAD7UFV3</accession>